<accession>A0A5P1RDN0</accession>
<gene>
    <name evidence="1" type="ORF">F0U83_13795</name>
</gene>
<dbReference type="Gene3D" id="3.40.50.10110">
    <property type="entry name" value="DNA polymerase III subunit chi"/>
    <property type="match status" value="1"/>
</dbReference>
<dbReference type="GO" id="GO:0003887">
    <property type="term" value="F:DNA-directed DNA polymerase activity"/>
    <property type="evidence" value="ECO:0007669"/>
    <property type="project" value="InterPro"/>
</dbReference>
<dbReference type="SUPFAM" id="SSF102400">
    <property type="entry name" value="DNA polymerase III chi subunit"/>
    <property type="match status" value="1"/>
</dbReference>
<dbReference type="InterPro" id="IPR036768">
    <property type="entry name" value="PolIII_chi_sf"/>
</dbReference>
<protein>
    <submittedName>
        <fullName evidence="1">DNA polymerase III subunit chi</fullName>
    </submittedName>
</protein>
<sequence length="148" mass="16827">MIQADFYILPSADEDSRYRFLGKLATRALSAGHRLYILATDEHNAETISERLWQAGSESFLPNNLANTTSESKAPIQIGWQASHAPKQPDLLINLSLNTPASLEEFNRIAEIITQDPEVLRTTRERFKTYQAAGYHTNMHDMRNRPAR</sequence>
<dbReference type="GO" id="GO:0032298">
    <property type="term" value="P:positive regulation of DNA-templated DNA replication initiation"/>
    <property type="evidence" value="ECO:0007669"/>
    <property type="project" value="TreeGrafter"/>
</dbReference>
<dbReference type="OrthoDB" id="5297568at2"/>
<dbReference type="GO" id="GO:0003677">
    <property type="term" value="F:DNA binding"/>
    <property type="evidence" value="ECO:0007669"/>
    <property type="project" value="InterPro"/>
</dbReference>
<reference evidence="1 2" key="1">
    <citation type="journal article" date="2019" name="Biochem. Eng. J.">
        <title>Metabolic engineering of the marine bacteria Neptunomonas concharum for the production of acetoin and meso-2,3-butanediol from acetate.</title>
        <authorList>
            <person name="Li W."/>
            <person name="Pu N."/>
            <person name="Liu C.-X."/>
            <person name="Yuan Q.-P."/>
            <person name="Li Z.-J."/>
        </authorList>
    </citation>
    <scope>NUCLEOTIDE SEQUENCE [LARGE SCALE GENOMIC DNA]</scope>
    <source>
        <strain evidence="1 2">JCM17730</strain>
    </source>
</reference>
<dbReference type="AlphaFoldDB" id="A0A5P1RDN0"/>
<organism evidence="1 2">
    <name type="scientific">Neptunomonas concharum</name>
    <dbReference type="NCBI Taxonomy" id="1031538"/>
    <lineage>
        <taxon>Bacteria</taxon>
        <taxon>Pseudomonadati</taxon>
        <taxon>Pseudomonadota</taxon>
        <taxon>Gammaproteobacteria</taxon>
        <taxon>Oceanospirillales</taxon>
        <taxon>Oceanospirillaceae</taxon>
        <taxon>Neptunomonas</taxon>
    </lineage>
</organism>
<dbReference type="RefSeq" id="WP_138987822.1">
    <property type="nucleotide sequence ID" value="NZ_CP043869.1"/>
</dbReference>
<dbReference type="PANTHER" id="PTHR38767:SF1">
    <property type="entry name" value="DNA POLYMERASE III SUBUNIT CHI"/>
    <property type="match status" value="1"/>
</dbReference>
<proteinExistence type="predicted"/>
<dbReference type="PANTHER" id="PTHR38767">
    <property type="entry name" value="DNA POLYMERASE III SUBUNIT CHI"/>
    <property type="match status" value="1"/>
</dbReference>
<dbReference type="Pfam" id="PF04364">
    <property type="entry name" value="DNA_pol3_chi"/>
    <property type="match status" value="1"/>
</dbReference>
<dbReference type="Proteomes" id="UP000324760">
    <property type="component" value="Chromosome"/>
</dbReference>
<name>A0A5P1RDN0_9GAMM</name>
<keyword evidence="2" id="KW-1185">Reference proteome</keyword>
<dbReference type="GO" id="GO:0006260">
    <property type="term" value="P:DNA replication"/>
    <property type="evidence" value="ECO:0007669"/>
    <property type="project" value="InterPro"/>
</dbReference>
<dbReference type="EMBL" id="CP043869">
    <property type="protein sequence ID" value="QEQ97707.1"/>
    <property type="molecule type" value="Genomic_DNA"/>
</dbReference>
<dbReference type="InterPro" id="IPR007459">
    <property type="entry name" value="DNA_pol3_chi"/>
</dbReference>
<dbReference type="KEGG" id="ncu:F0U83_13795"/>
<evidence type="ECO:0000313" key="2">
    <source>
        <dbReference type="Proteomes" id="UP000324760"/>
    </source>
</evidence>
<evidence type="ECO:0000313" key="1">
    <source>
        <dbReference type="EMBL" id="QEQ97707.1"/>
    </source>
</evidence>